<keyword evidence="1" id="KW-0472">Membrane</keyword>
<dbReference type="Proteomes" id="UP000516384">
    <property type="component" value="Chromosome"/>
</dbReference>
<keyword evidence="1" id="KW-1133">Transmembrane helix</keyword>
<dbReference type="EMBL" id="CP061172">
    <property type="protein sequence ID" value="QNR65504.1"/>
    <property type="molecule type" value="Genomic_DNA"/>
</dbReference>
<organism evidence="2 3">
    <name type="scientific">Paenibacillus peoriae</name>
    <dbReference type="NCBI Taxonomy" id="59893"/>
    <lineage>
        <taxon>Bacteria</taxon>
        <taxon>Bacillati</taxon>
        <taxon>Bacillota</taxon>
        <taxon>Bacilli</taxon>
        <taxon>Bacillales</taxon>
        <taxon>Paenibacillaceae</taxon>
        <taxon>Paenibacillus</taxon>
    </lineage>
</organism>
<sequence>MKSEAVTRLSIAIIMFALASFMPNWWSISIVSFVGLYSLITGFIKLRKVDKDN</sequence>
<evidence type="ECO:0000313" key="2">
    <source>
        <dbReference type="EMBL" id="QNR65504.1"/>
    </source>
</evidence>
<feature type="transmembrane region" description="Helical" evidence="1">
    <location>
        <begin position="28"/>
        <end position="46"/>
    </location>
</feature>
<gene>
    <name evidence="2" type="ORF">IAQ67_16590</name>
</gene>
<accession>A0A7H0Y346</accession>
<name>A0A7H0Y346_9BACL</name>
<reference evidence="2 3" key="1">
    <citation type="submission" date="2020-09" db="EMBL/GenBank/DDBJ databases">
        <title>Characterization of Paenibacillus peoriae strain ZF390 with broad-spectrum antimicrobial activity as a potential biocontrol agent.</title>
        <authorList>
            <person name="Li L."/>
            <person name="Zhao Y."/>
            <person name="Li B."/>
            <person name="Xie X."/>
        </authorList>
    </citation>
    <scope>NUCLEOTIDE SEQUENCE [LARGE SCALE GENOMIC DNA]</scope>
    <source>
        <strain evidence="2 3">ZF390</strain>
    </source>
</reference>
<evidence type="ECO:0000313" key="3">
    <source>
        <dbReference type="Proteomes" id="UP000516384"/>
    </source>
</evidence>
<evidence type="ECO:0000256" key="1">
    <source>
        <dbReference type="SAM" id="Phobius"/>
    </source>
</evidence>
<dbReference type="RefSeq" id="WP_190297396.1">
    <property type="nucleotide sequence ID" value="NZ_CP061172.1"/>
</dbReference>
<protein>
    <submittedName>
        <fullName evidence="2">Uncharacterized protein</fullName>
    </submittedName>
</protein>
<keyword evidence="1" id="KW-0812">Transmembrane</keyword>
<dbReference type="AlphaFoldDB" id="A0A7H0Y346"/>
<proteinExistence type="predicted"/>